<evidence type="ECO:0000313" key="1">
    <source>
        <dbReference type="EMBL" id="KAL0133841.1"/>
    </source>
</evidence>
<accession>A0AAW2H2P5</accession>
<keyword evidence="2" id="KW-1185">Reference proteome</keyword>
<dbReference type="EMBL" id="JADYXP020000001">
    <property type="protein sequence ID" value="KAL0133841.1"/>
    <property type="molecule type" value="Genomic_DNA"/>
</dbReference>
<reference evidence="1 2" key="1">
    <citation type="submission" date="2023-03" db="EMBL/GenBank/DDBJ databases">
        <title>High recombination rates correlate with genetic variation in Cardiocondyla obscurior ants.</title>
        <authorList>
            <person name="Errbii M."/>
        </authorList>
    </citation>
    <scope>NUCLEOTIDE SEQUENCE [LARGE SCALE GENOMIC DNA]</scope>
    <source>
        <strain evidence="1">Alpha-2009</strain>
        <tissue evidence="1">Whole body</tissue>
    </source>
</reference>
<dbReference type="AlphaFoldDB" id="A0AAW2H2P5"/>
<comment type="caution">
    <text evidence="1">The sequence shown here is derived from an EMBL/GenBank/DDBJ whole genome shotgun (WGS) entry which is preliminary data.</text>
</comment>
<dbReference type="Proteomes" id="UP001430953">
    <property type="component" value="Unassembled WGS sequence"/>
</dbReference>
<name>A0AAW2H2P5_9HYME</name>
<sequence>MFCNRNASAIIAVLHHTALLFIYSERILITSSCISDYSISATSDKIAAAKKSLSWQQSQDAPRICVLQKKLMTMHMRRDYTFISSTTDHTAFLRPRGSEAAEERQTLGVLNLGSWFFSSFYRGTS</sequence>
<gene>
    <name evidence="1" type="ORF">PUN28_001053</name>
</gene>
<organism evidence="1 2">
    <name type="scientific">Cardiocondyla obscurior</name>
    <dbReference type="NCBI Taxonomy" id="286306"/>
    <lineage>
        <taxon>Eukaryota</taxon>
        <taxon>Metazoa</taxon>
        <taxon>Ecdysozoa</taxon>
        <taxon>Arthropoda</taxon>
        <taxon>Hexapoda</taxon>
        <taxon>Insecta</taxon>
        <taxon>Pterygota</taxon>
        <taxon>Neoptera</taxon>
        <taxon>Endopterygota</taxon>
        <taxon>Hymenoptera</taxon>
        <taxon>Apocrita</taxon>
        <taxon>Aculeata</taxon>
        <taxon>Formicoidea</taxon>
        <taxon>Formicidae</taxon>
        <taxon>Myrmicinae</taxon>
        <taxon>Cardiocondyla</taxon>
    </lineage>
</organism>
<evidence type="ECO:0000313" key="2">
    <source>
        <dbReference type="Proteomes" id="UP001430953"/>
    </source>
</evidence>
<proteinExistence type="predicted"/>
<protein>
    <submittedName>
        <fullName evidence="1">Uncharacterized protein</fullName>
    </submittedName>
</protein>